<evidence type="ECO:0000313" key="1">
    <source>
        <dbReference type="EMBL" id="KAG0007752.1"/>
    </source>
</evidence>
<name>A0A9P6SWF8_9FUNG</name>
<reference evidence="1" key="1">
    <citation type="journal article" date="2020" name="Fungal Divers.">
        <title>Resolving the Mortierellaceae phylogeny through synthesis of multi-gene phylogenetics and phylogenomics.</title>
        <authorList>
            <person name="Vandepol N."/>
            <person name="Liber J."/>
            <person name="Desiro A."/>
            <person name="Na H."/>
            <person name="Kennedy M."/>
            <person name="Barry K."/>
            <person name="Grigoriev I.V."/>
            <person name="Miller A.N."/>
            <person name="O'Donnell K."/>
            <person name="Stajich J.E."/>
            <person name="Bonito G."/>
        </authorList>
    </citation>
    <scope>NUCLEOTIDE SEQUENCE</scope>
    <source>
        <strain evidence="1">NRRL 2769</strain>
    </source>
</reference>
<keyword evidence="2" id="KW-1185">Reference proteome</keyword>
<comment type="caution">
    <text evidence="1">The sequence shown here is derived from an EMBL/GenBank/DDBJ whole genome shotgun (WGS) entry which is preliminary data.</text>
</comment>
<dbReference type="AlphaFoldDB" id="A0A9P6SWF8"/>
<organism evidence="1 2">
    <name type="scientific">Entomortierella chlamydospora</name>
    <dbReference type="NCBI Taxonomy" id="101097"/>
    <lineage>
        <taxon>Eukaryota</taxon>
        <taxon>Fungi</taxon>
        <taxon>Fungi incertae sedis</taxon>
        <taxon>Mucoromycota</taxon>
        <taxon>Mortierellomycotina</taxon>
        <taxon>Mortierellomycetes</taxon>
        <taxon>Mortierellales</taxon>
        <taxon>Mortierellaceae</taxon>
        <taxon>Entomortierella</taxon>
    </lineage>
</organism>
<evidence type="ECO:0000313" key="2">
    <source>
        <dbReference type="Proteomes" id="UP000703661"/>
    </source>
</evidence>
<dbReference type="EMBL" id="JAAAID010002196">
    <property type="protein sequence ID" value="KAG0007752.1"/>
    <property type="molecule type" value="Genomic_DNA"/>
</dbReference>
<dbReference type="Proteomes" id="UP000703661">
    <property type="component" value="Unassembled WGS sequence"/>
</dbReference>
<protein>
    <submittedName>
        <fullName evidence="1">Uncharacterized protein</fullName>
    </submittedName>
</protein>
<sequence length="528" mass="60121">MTRIINHPQEFRVRGSSETMTMTDINHSQAFQLRGSFETTFIPSILDNTAGCQVIRWKDIQRVFKDIDCIMNEGNLVLFMTDDDLEDLIPLRIVHHPGITLEVVVGSPSVGAASVEPSDPPPMYSILHPILEKEKAPLDRPTVPQSDTSHVSATDIGLENQMGLQQTLRHLSIVHRRIRNILSNNRELYENPPPRLFFILPKASQARNNTGGPAPKQFQLYFLCDCGQHTSTYISKVRHEVHVAKHEGYDLERPKEFLERYGLYTMAMMQMIKYGFEEEGIVIPELTESDLTSNIEGAQRHINFATKSITSLIDETISYIQHLRDDIGGYSENDENKTELGTSREEESLDLQQIDSYLNIENEEQTLGNLSRIITQDRHVRWVCSDHSREIYRDSAVQELETFVDANQGTFIEEKGRVIMKIKSRAMAKEFYRIMSKNCGIQELETAFEFNASLKTLDVFSSVVTKANILSLSLNGQNINVGNTTCSRTFGPIMKIMCNKRIQSIQLQNFKDLHLHTNVPTVDVSDQL</sequence>
<proteinExistence type="predicted"/>
<accession>A0A9P6SWF8</accession>
<gene>
    <name evidence="1" type="ORF">BGZ80_004268</name>
</gene>